<dbReference type="HAMAP" id="MF_01341">
    <property type="entry name" value="Ribosomal_uL15"/>
    <property type="match status" value="1"/>
</dbReference>
<name>A0A2M7B695_9BACT</name>
<comment type="similarity">
    <text evidence="1 4 5">Belongs to the universal ribosomal protein uL15 family.</text>
</comment>
<feature type="region of interest" description="Disordered" evidence="6">
    <location>
        <begin position="1"/>
        <end position="44"/>
    </location>
</feature>
<keyword evidence="4" id="KW-0694">RNA-binding</keyword>
<dbReference type="InterPro" id="IPR001196">
    <property type="entry name" value="Ribosomal_uL15_CS"/>
</dbReference>
<dbReference type="EMBL" id="PEVJ01000010">
    <property type="protein sequence ID" value="PIU98626.1"/>
    <property type="molecule type" value="Genomic_DNA"/>
</dbReference>
<dbReference type="PANTHER" id="PTHR12934:SF11">
    <property type="entry name" value="LARGE RIBOSOMAL SUBUNIT PROTEIN UL15M"/>
    <property type="match status" value="1"/>
</dbReference>
<evidence type="ECO:0000259" key="7">
    <source>
        <dbReference type="Pfam" id="PF00828"/>
    </source>
</evidence>
<organism evidence="8 9">
    <name type="scientific">Candidatus Wolfebacteria bacterium CG03_land_8_20_14_0_80_40_12</name>
    <dbReference type="NCBI Taxonomy" id="1975069"/>
    <lineage>
        <taxon>Bacteria</taxon>
        <taxon>Candidatus Wolfeibacteriota</taxon>
    </lineage>
</organism>
<dbReference type="Proteomes" id="UP000228949">
    <property type="component" value="Unassembled WGS sequence"/>
</dbReference>
<evidence type="ECO:0000256" key="4">
    <source>
        <dbReference type="HAMAP-Rule" id="MF_01341"/>
    </source>
</evidence>
<protein>
    <recommendedName>
        <fullName evidence="4">Large ribosomal subunit protein uL15</fullName>
    </recommendedName>
</protein>
<evidence type="ECO:0000256" key="1">
    <source>
        <dbReference type="ARBA" id="ARBA00007320"/>
    </source>
</evidence>
<evidence type="ECO:0000313" key="9">
    <source>
        <dbReference type="Proteomes" id="UP000228949"/>
    </source>
</evidence>
<dbReference type="GO" id="GO:0019843">
    <property type="term" value="F:rRNA binding"/>
    <property type="evidence" value="ECO:0007669"/>
    <property type="project" value="UniProtKB-UniRule"/>
</dbReference>
<feature type="compositionally biased region" description="Basic residues" evidence="6">
    <location>
        <begin position="10"/>
        <end position="23"/>
    </location>
</feature>
<evidence type="ECO:0000256" key="3">
    <source>
        <dbReference type="ARBA" id="ARBA00023274"/>
    </source>
</evidence>
<proteinExistence type="inferred from homology"/>
<dbReference type="GO" id="GO:0022625">
    <property type="term" value="C:cytosolic large ribosomal subunit"/>
    <property type="evidence" value="ECO:0007669"/>
    <property type="project" value="TreeGrafter"/>
</dbReference>
<evidence type="ECO:0000256" key="2">
    <source>
        <dbReference type="ARBA" id="ARBA00022980"/>
    </source>
</evidence>
<dbReference type="InterPro" id="IPR036227">
    <property type="entry name" value="Ribosomal_uL15/eL18_sf"/>
</dbReference>
<dbReference type="NCBIfam" id="TIGR01071">
    <property type="entry name" value="rplO_bact"/>
    <property type="match status" value="1"/>
</dbReference>
<dbReference type="InterPro" id="IPR030878">
    <property type="entry name" value="Ribosomal_uL15"/>
</dbReference>
<dbReference type="AlphaFoldDB" id="A0A2M7B695"/>
<dbReference type="PROSITE" id="PS00475">
    <property type="entry name" value="RIBOSOMAL_L15"/>
    <property type="match status" value="1"/>
</dbReference>
<dbReference type="InterPro" id="IPR021131">
    <property type="entry name" value="Ribosomal_uL15/eL18"/>
</dbReference>
<comment type="subunit">
    <text evidence="4">Part of the 50S ribosomal subunit.</text>
</comment>
<evidence type="ECO:0000313" key="8">
    <source>
        <dbReference type="EMBL" id="PIU98626.1"/>
    </source>
</evidence>
<keyword evidence="4" id="KW-0699">rRNA-binding</keyword>
<gene>
    <name evidence="4 8" type="primary">rplO</name>
    <name evidence="8" type="ORF">COS61_00330</name>
</gene>
<accession>A0A2M7B695</accession>
<sequence length="140" mass="15733">MQLHELKPIQKIKKKKRIGRGGKRGTYSGRGQKGQKSRAGHRIRPAARDLIQRLPKIRGYNFKSLKLKPAIINIDDLTRKIKGNLVNKEILLQAGLIRKSDRRVKILAEGEIKRALTIQGLELSESAKKKIETAGGSITH</sequence>
<dbReference type="GO" id="GO:0003735">
    <property type="term" value="F:structural constituent of ribosome"/>
    <property type="evidence" value="ECO:0007669"/>
    <property type="project" value="InterPro"/>
</dbReference>
<feature type="domain" description="Large ribosomal subunit protein uL15/eL18" evidence="7">
    <location>
        <begin position="71"/>
        <end position="139"/>
    </location>
</feature>
<comment type="function">
    <text evidence="4">Binds to the 23S rRNA.</text>
</comment>
<dbReference type="Pfam" id="PF00828">
    <property type="entry name" value="Ribosomal_L27A"/>
    <property type="match status" value="1"/>
</dbReference>
<dbReference type="InterPro" id="IPR005749">
    <property type="entry name" value="Ribosomal_uL15_bac-type"/>
</dbReference>
<dbReference type="SUPFAM" id="SSF52080">
    <property type="entry name" value="Ribosomal proteins L15p and L18e"/>
    <property type="match status" value="1"/>
</dbReference>
<comment type="caution">
    <text evidence="8">The sequence shown here is derived from an EMBL/GenBank/DDBJ whole genome shotgun (WGS) entry which is preliminary data.</text>
</comment>
<dbReference type="Gene3D" id="3.100.10.10">
    <property type="match status" value="1"/>
</dbReference>
<evidence type="ECO:0000256" key="6">
    <source>
        <dbReference type="SAM" id="MobiDB-lite"/>
    </source>
</evidence>
<feature type="compositionally biased region" description="Basic residues" evidence="6">
    <location>
        <begin position="33"/>
        <end position="44"/>
    </location>
</feature>
<evidence type="ECO:0000256" key="5">
    <source>
        <dbReference type="RuleBase" id="RU003888"/>
    </source>
</evidence>
<dbReference type="PANTHER" id="PTHR12934">
    <property type="entry name" value="50S RIBOSOMAL PROTEIN L15"/>
    <property type="match status" value="1"/>
</dbReference>
<keyword evidence="2 4" id="KW-0689">Ribosomal protein</keyword>
<reference evidence="9" key="1">
    <citation type="submission" date="2017-09" db="EMBL/GenBank/DDBJ databases">
        <title>Depth-based differentiation of microbial function through sediment-hosted aquifers and enrichment of novel symbionts in the deep terrestrial subsurface.</title>
        <authorList>
            <person name="Probst A.J."/>
            <person name="Ladd B."/>
            <person name="Jarett J.K."/>
            <person name="Geller-Mcgrath D.E."/>
            <person name="Sieber C.M.K."/>
            <person name="Emerson J.B."/>
            <person name="Anantharaman K."/>
            <person name="Thomas B.C."/>
            <person name="Malmstrom R."/>
            <person name="Stieglmeier M."/>
            <person name="Klingl A."/>
            <person name="Woyke T."/>
            <person name="Ryan C.M."/>
            <person name="Banfield J.F."/>
        </authorList>
    </citation>
    <scope>NUCLEOTIDE SEQUENCE [LARGE SCALE GENOMIC DNA]</scope>
</reference>
<dbReference type="GO" id="GO:0006412">
    <property type="term" value="P:translation"/>
    <property type="evidence" value="ECO:0007669"/>
    <property type="project" value="UniProtKB-UniRule"/>
</dbReference>
<keyword evidence="3 4" id="KW-0687">Ribonucleoprotein</keyword>